<dbReference type="InterPro" id="IPR018672">
    <property type="entry name" value="DUF2140"/>
</dbReference>
<dbReference type="EMBL" id="JAFBEI010000032">
    <property type="protein sequence ID" value="MBM7636696.1"/>
    <property type="molecule type" value="Genomic_DNA"/>
</dbReference>
<accession>A0ABS2PP11</accession>
<organism evidence="2 3">
    <name type="scientific">Streptococcus saliviloxodontae</name>
    <dbReference type="NCBI Taxonomy" id="1349416"/>
    <lineage>
        <taxon>Bacteria</taxon>
        <taxon>Bacillati</taxon>
        <taxon>Bacillota</taxon>
        <taxon>Bacilli</taxon>
        <taxon>Lactobacillales</taxon>
        <taxon>Streptococcaceae</taxon>
        <taxon>Streptococcus</taxon>
    </lineage>
</organism>
<evidence type="ECO:0000313" key="3">
    <source>
        <dbReference type="Proteomes" id="UP000809081"/>
    </source>
</evidence>
<proteinExistence type="predicted"/>
<keyword evidence="1" id="KW-0472">Membrane</keyword>
<keyword evidence="1" id="KW-1133">Transmembrane helix</keyword>
<evidence type="ECO:0000313" key="2">
    <source>
        <dbReference type="EMBL" id="MBM7636696.1"/>
    </source>
</evidence>
<keyword evidence="1" id="KW-0812">Transmembrane</keyword>
<gene>
    <name evidence="2" type="ORF">JOC31_001520</name>
</gene>
<reference evidence="2 3" key="1">
    <citation type="submission" date="2021-01" db="EMBL/GenBank/DDBJ databases">
        <title>Genomic Encyclopedia of Type Strains, Phase IV (KMG-IV): sequencing the most valuable type-strain genomes for metagenomic binning, comparative biology and taxonomic classification.</title>
        <authorList>
            <person name="Goeker M."/>
        </authorList>
    </citation>
    <scope>NUCLEOTIDE SEQUENCE [LARGE SCALE GENOMIC DNA]</scope>
    <source>
        <strain evidence="2 3">DSM 27513</strain>
    </source>
</reference>
<feature type="transmembrane region" description="Helical" evidence="1">
    <location>
        <begin position="13"/>
        <end position="35"/>
    </location>
</feature>
<dbReference type="Pfam" id="PF09911">
    <property type="entry name" value="DUF2140"/>
    <property type="match status" value="1"/>
</dbReference>
<dbReference type="Proteomes" id="UP000809081">
    <property type="component" value="Unassembled WGS sequence"/>
</dbReference>
<name>A0ABS2PP11_9STRE</name>
<protein>
    <submittedName>
        <fullName evidence="2">Uncharacterized protein YpmS</fullName>
    </submittedName>
</protein>
<comment type="caution">
    <text evidence="2">The sequence shown here is derived from an EMBL/GenBank/DDBJ whole genome shotgun (WGS) entry which is preliminary data.</text>
</comment>
<evidence type="ECO:0000256" key="1">
    <source>
        <dbReference type="SAM" id="Phobius"/>
    </source>
</evidence>
<sequence>MKQNKNGNLIWKWAFLILLALNLSLVAVVTVKVMLPRESLQTSNPKQSSIEVGSFETTREHVNQTVASYLKAYQTDQLSYSFTATATNIVFGGSYRLLGYDVPLHLNMTPMVLKNGDIRLRVTSVSVGSLGLPKKQVLRYLTSSYKLPSFVVIDSKKAVITLDLDKISDQSDIYLKANQIDLSGNHLKFTIYKKNPSN</sequence>
<keyword evidence="3" id="KW-1185">Reference proteome</keyword>
<dbReference type="RefSeq" id="WP_205017562.1">
    <property type="nucleotide sequence ID" value="NZ_JAFBEI010000032.1"/>
</dbReference>